<accession>A0A679I7A3</accession>
<dbReference type="CDD" id="cd00254">
    <property type="entry name" value="LT-like"/>
    <property type="match status" value="1"/>
</dbReference>
<dbReference type="SUPFAM" id="SSF53955">
    <property type="entry name" value="Lysozyme-like"/>
    <property type="match status" value="1"/>
</dbReference>
<dbReference type="AlphaFoldDB" id="A0A679I7A3"/>
<dbReference type="Pfam" id="PF01464">
    <property type="entry name" value="SLT"/>
    <property type="match status" value="1"/>
</dbReference>
<feature type="region of interest" description="Disordered" evidence="1">
    <location>
        <begin position="790"/>
        <end position="824"/>
    </location>
</feature>
<protein>
    <submittedName>
        <fullName evidence="2">Uncharacterized protein</fullName>
    </submittedName>
</protein>
<dbReference type="Proteomes" id="UP000463961">
    <property type="component" value="Chromosome"/>
</dbReference>
<dbReference type="RefSeq" id="WP_162049310.1">
    <property type="nucleotide sequence ID" value="NZ_AP019011.1"/>
</dbReference>
<organism evidence="2 3">
    <name type="scientific">Fluviibacter phosphoraccumulans</name>
    <dbReference type="NCBI Taxonomy" id="1751046"/>
    <lineage>
        <taxon>Bacteria</taxon>
        <taxon>Pseudomonadati</taxon>
        <taxon>Pseudomonadota</taxon>
        <taxon>Betaproteobacteria</taxon>
        <taxon>Rhodocyclales</taxon>
        <taxon>Fluviibacteraceae</taxon>
        <taxon>Fluviibacter</taxon>
    </lineage>
</organism>
<dbReference type="InterPro" id="IPR023346">
    <property type="entry name" value="Lysozyme-like_dom_sf"/>
</dbReference>
<feature type="compositionally biased region" description="Polar residues" evidence="1">
    <location>
        <begin position="799"/>
        <end position="811"/>
    </location>
</feature>
<feature type="compositionally biased region" description="Polar residues" evidence="1">
    <location>
        <begin position="989"/>
        <end position="1008"/>
    </location>
</feature>
<dbReference type="OrthoDB" id="9815002at2"/>
<reference evidence="3" key="1">
    <citation type="submission" date="2020-01" db="EMBL/GenBank/DDBJ databases">
        <title>Phosphoaccumulans saitamaens gen. nov., sp. nov., a polyphosphate accumulating bacterium isolated from surface river water.</title>
        <authorList>
            <person name="Watanabe K."/>
            <person name="Suda W."/>
        </authorList>
    </citation>
    <scope>NUCLEOTIDE SEQUENCE [LARGE SCALE GENOMIC DNA]</scope>
    <source>
        <strain evidence="3">ICHIAU1</strain>
    </source>
</reference>
<sequence>MTGPTIRVSADVAGVEKELDKLRAKTEKIGAVLSSGEVGIDTRGARADLEELEASAKSLIKLLDRAKESGDDLTGVDFDSVTESLGKAAKAAGALDQILDAVGQSSGMSATVRNAKLAADHIQRAARAQEILSREGIKLSRNQADSAKQQFDRWRQSGARGTTRIKNTEFDDWLSGGWRNYSMDEGEARRHRADVLRSVGVETPKNQQEKEAAREKRNRMLSTAASAAGGAIAGTMSGGGLGLGSIAGGAAGMIPGAGMFLGPIAGAIGGMLDRGMERAGQEGGDLTDLRHSVGATTIDFEMLRGSVRHFNEGLGITYNEAAKLARSFAHTATNAEGMNIGREVGSAVGYGRGYGISPEASVQFFANMRQYGVTNGDRDGKRLALQIAESVQRGGTSAKMDEVLSAIQGFVQTSTRASLSHSNAESYASFMASLTGLSMPGMRGDPANAANVMNKADAAMRQGGMFGEASHNLSLGAYQNLFGNEFNAIDAKLINEQGAFNDLGKSFDNMISMAEDRGDSAEAERYRRMKPQGKGRTALSVNMDFVERQFGHLGTTGFAEAGANHFGMGLNEFTALYKGYKSDKGLGGLESTLRTSGIDINTLNPKQISALAQLSTADNTGISNQANKLLGLNGSEALSRPEADKLRGAMAGNDPDALRRVVMEMTAKHGSMDQGERMRQQQTDMNNAMQKLATELIPLTMTMKDGVLALVSKIAPESPLAAQAKNEKSAVENYRFSKVGRKGLAGEMIDDPNSADMQKLRADSIAELRRAKENGMLSSEGQRILEAEDAASASANSERTPGTQQPSTPAPTNRGIARKARKGMKLTPEELSYLSETDKLLKIPQGTSAAQIQVESGNDPEAVSPRGAWGLGQIMPRERAEMERRMGRKIVTRMDMLEAHRLMMQENMGKFGNAKDAHRAYNGGWDRNKWVNPETAKYAESIEATRRDSAAANYGLTLTDDGKLPPGAAPGLKGGGSAQRHDIRIDNRVTVQDQNGNEKGNSVVQTQVGAPVPAGAS</sequence>
<feature type="region of interest" description="Disordered" evidence="1">
    <location>
        <begin position="957"/>
        <end position="1017"/>
    </location>
</feature>
<name>A0A679I7A3_9RHOO</name>
<proteinExistence type="predicted"/>
<dbReference type="EMBL" id="AP022345">
    <property type="protein sequence ID" value="BBU70057.1"/>
    <property type="molecule type" value="Genomic_DNA"/>
</dbReference>
<evidence type="ECO:0000313" key="2">
    <source>
        <dbReference type="EMBL" id="BBU70057.1"/>
    </source>
</evidence>
<gene>
    <name evidence="2" type="ORF">ICHIAU1_23400</name>
</gene>
<evidence type="ECO:0000256" key="1">
    <source>
        <dbReference type="SAM" id="MobiDB-lite"/>
    </source>
</evidence>
<keyword evidence="3" id="KW-1185">Reference proteome</keyword>
<dbReference type="Gene3D" id="1.10.530.10">
    <property type="match status" value="1"/>
</dbReference>
<evidence type="ECO:0000313" key="3">
    <source>
        <dbReference type="Proteomes" id="UP000463961"/>
    </source>
</evidence>
<dbReference type="InterPro" id="IPR008258">
    <property type="entry name" value="Transglycosylase_SLT_dom_1"/>
</dbReference>